<feature type="region of interest" description="Disordered" evidence="4">
    <location>
        <begin position="835"/>
        <end position="862"/>
    </location>
</feature>
<dbReference type="GO" id="GO:0003677">
    <property type="term" value="F:DNA binding"/>
    <property type="evidence" value="ECO:0007669"/>
    <property type="project" value="InterPro"/>
</dbReference>
<evidence type="ECO:0000256" key="3">
    <source>
        <dbReference type="PROSITE-ProRule" id="PRU00289"/>
    </source>
</evidence>
<proteinExistence type="predicted"/>
<dbReference type="AlphaFoldDB" id="A0A4Q7MMC0"/>
<name>A0A4Q7MMC0_9MICO</name>
<dbReference type="GO" id="GO:0005524">
    <property type="term" value="F:ATP binding"/>
    <property type="evidence" value="ECO:0007669"/>
    <property type="project" value="UniProtKB-UniRule"/>
</dbReference>
<feature type="domain" description="FtsK" evidence="6">
    <location>
        <begin position="377"/>
        <end position="562"/>
    </location>
</feature>
<keyword evidence="8" id="KW-1185">Reference proteome</keyword>
<keyword evidence="5" id="KW-1133">Transmembrane helix</keyword>
<dbReference type="RefSeq" id="WP_130351183.1">
    <property type="nucleotide sequence ID" value="NZ_SGWY01000001.1"/>
</dbReference>
<dbReference type="PROSITE" id="PS50901">
    <property type="entry name" value="FTSK"/>
    <property type="match status" value="1"/>
</dbReference>
<dbReference type="InterPro" id="IPR003593">
    <property type="entry name" value="AAA+_ATPase"/>
</dbReference>
<dbReference type="Pfam" id="PF00004">
    <property type="entry name" value="AAA"/>
    <property type="match status" value="1"/>
</dbReference>
<keyword evidence="5" id="KW-0472">Membrane</keyword>
<comment type="caution">
    <text evidence="7">The sequence shown here is derived from an EMBL/GenBank/DDBJ whole genome shotgun (WGS) entry which is preliminary data.</text>
</comment>
<feature type="binding site" evidence="3">
    <location>
        <begin position="395"/>
        <end position="402"/>
    </location>
    <ligand>
        <name>ATP</name>
        <dbReference type="ChEBI" id="CHEBI:30616"/>
    </ligand>
</feature>
<dbReference type="PANTHER" id="PTHR22683">
    <property type="entry name" value="SPORULATION PROTEIN RELATED"/>
    <property type="match status" value="1"/>
</dbReference>
<accession>A0A4Q7MMC0</accession>
<sequence>MERDETDLADVIDFADAPGAALALPSHPPDPPTPGFPWIAAITPVGGAVVLWAITGSALSLAFAALGPVVAVASVLDARRQGRRMQRTGAAERAERLAALRTSVAARHELERTAAWRRVAPARPILDARRPLDWRDGDAGHLVLGRGTTRSALRVDGTAVDADDRELLARAARLDGAPVLAVAEGGIGVIGEPALARSAARALLVQVAHRCRPGTVAIAVPPGDDWAWATELPHRRGPMVVRLVDATLRLDGTLGIDATLGQVDRGAAPHGEIVIAVAETADGLPIGLETVVVVASPGHAIVRRRGDGHGGRTIVPALVSLAEAGALAKRLATAGDREGVGPAAALPDAVPYDALEQPTARPGSRDTLRAAVGVVADGPLVLDLATLGPHAIVAGTTGSGKSEFLLAWIVALADGHPPERVSFLLVDFKGGASFEPVRALPHVAGIVTDLDEGEAERAVLSLRAELRHREAVLRDERVRGISELAPHVELPRLVLVVDEFQAMIERFPELGGVVADVAARGRSLGVHLVLASQRPNGVVREQVTANCAIRVSLRVMHASDSIAVVGSDGAASIGSETPGRGVVDAGDGRPLLFQSARVDPSAIDRLVRRTTGLRAARRPWVGPLPDRIPPDDLGLAAPASAVGAGSLAFGLLDDPDRQRHELAVWDPGADGHLLVVGAPGSGRSSALAAVASAASGAAAGPVVRIDGPASAQWDAMCAAVDAMRRGDGRGVIAIDDLDTRFRDWPDDHRQAARGMVEALLREGRGRGVAVVATAGSAHRLGSAIRELFGSTVVLRHPSRSDLVQAGGVGALWRADDPPGRGQWRGRRIQFVDAQPSPAADAGGVDAAEPDPPATAAAGGSPAGGAGAWAIVTATPRTDAAALRMQGHDPIVLDALVDPTVRAAIGLRTPTATGPRVVIGDADAWLANWALAAAMREEAAVVVHGGLREYRVLVRDGSLPPLLDEGVAQCWVLAPGATPRRSPWPPSSNN</sequence>
<feature type="transmembrane region" description="Helical" evidence="5">
    <location>
        <begin position="49"/>
        <end position="76"/>
    </location>
</feature>
<gene>
    <name evidence="7" type="ORF">EV187_0200</name>
</gene>
<dbReference type="OrthoDB" id="9807790at2"/>
<protein>
    <submittedName>
        <fullName evidence="7">S-DNA-T family DNA segregation ATPase FtsK/SpoIIIE</fullName>
    </submittedName>
</protein>
<dbReference type="Gene3D" id="3.40.50.300">
    <property type="entry name" value="P-loop containing nucleotide triphosphate hydrolases"/>
    <property type="match status" value="3"/>
</dbReference>
<evidence type="ECO:0000256" key="5">
    <source>
        <dbReference type="SAM" id="Phobius"/>
    </source>
</evidence>
<evidence type="ECO:0000256" key="4">
    <source>
        <dbReference type="SAM" id="MobiDB-lite"/>
    </source>
</evidence>
<evidence type="ECO:0000313" key="8">
    <source>
        <dbReference type="Proteomes" id="UP000293289"/>
    </source>
</evidence>
<evidence type="ECO:0000259" key="6">
    <source>
        <dbReference type="PROSITE" id="PS50901"/>
    </source>
</evidence>
<dbReference type="Pfam" id="PF01580">
    <property type="entry name" value="FtsK_SpoIIIE"/>
    <property type="match status" value="1"/>
</dbReference>
<dbReference type="InterPro" id="IPR002543">
    <property type="entry name" value="FtsK_dom"/>
</dbReference>
<dbReference type="CDD" id="cd01127">
    <property type="entry name" value="TrwB_TraG_TraD_VirD4"/>
    <property type="match status" value="1"/>
</dbReference>
<dbReference type="SUPFAM" id="SSF52540">
    <property type="entry name" value="P-loop containing nucleoside triphosphate hydrolases"/>
    <property type="match status" value="2"/>
</dbReference>
<organism evidence="7 8">
    <name type="scientific">Agromyces ramosus</name>
    <dbReference type="NCBI Taxonomy" id="33879"/>
    <lineage>
        <taxon>Bacteria</taxon>
        <taxon>Bacillati</taxon>
        <taxon>Actinomycetota</taxon>
        <taxon>Actinomycetes</taxon>
        <taxon>Micrococcales</taxon>
        <taxon>Microbacteriaceae</taxon>
        <taxon>Agromyces</taxon>
    </lineage>
</organism>
<keyword evidence="1 3" id="KW-0547">Nucleotide-binding</keyword>
<reference evidence="7 8" key="1">
    <citation type="submission" date="2019-02" db="EMBL/GenBank/DDBJ databases">
        <title>Genomic Encyclopedia of Type Strains, Phase IV (KMG-IV): sequencing the most valuable type-strain genomes for metagenomic binning, comparative biology and taxonomic classification.</title>
        <authorList>
            <person name="Goeker M."/>
        </authorList>
    </citation>
    <scope>NUCLEOTIDE SEQUENCE [LARGE SCALE GENOMIC DNA]</scope>
    <source>
        <strain evidence="7 8">DSM 43045</strain>
    </source>
</reference>
<dbReference type="Proteomes" id="UP000293289">
    <property type="component" value="Unassembled WGS sequence"/>
</dbReference>
<dbReference type="EMBL" id="SGWY01000001">
    <property type="protein sequence ID" value="RZS67779.1"/>
    <property type="molecule type" value="Genomic_DNA"/>
</dbReference>
<evidence type="ECO:0000313" key="7">
    <source>
        <dbReference type="EMBL" id="RZS67779.1"/>
    </source>
</evidence>
<evidence type="ECO:0000256" key="1">
    <source>
        <dbReference type="ARBA" id="ARBA00022741"/>
    </source>
</evidence>
<dbReference type="PANTHER" id="PTHR22683:SF1">
    <property type="entry name" value="TYPE VII SECRETION SYSTEM PROTEIN ESSC"/>
    <property type="match status" value="1"/>
</dbReference>
<dbReference type="SMART" id="SM00382">
    <property type="entry name" value="AAA"/>
    <property type="match status" value="2"/>
</dbReference>
<dbReference type="InterPro" id="IPR027417">
    <property type="entry name" value="P-loop_NTPase"/>
</dbReference>
<dbReference type="GO" id="GO:0016887">
    <property type="term" value="F:ATP hydrolysis activity"/>
    <property type="evidence" value="ECO:0007669"/>
    <property type="project" value="InterPro"/>
</dbReference>
<dbReference type="InterPro" id="IPR003959">
    <property type="entry name" value="ATPase_AAA_core"/>
</dbReference>
<dbReference type="InterPro" id="IPR050206">
    <property type="entry name" value="FtsK/SpoIIIE/SftA"/>
</dbReference>
<keyword evidence="5" id="KW-0812">Transmembrane</keyword>
<keyword evidence="2 3" id="KW-0067">ATP-binding</keyword>
<evidence type="ECO:0000256" key="2">
    <source>
        <dbReference type="ARBA" id="ARBA00022840"/>
    </source>
</evidence>